<dbReference type="Proteomes" id="UP000288805">
    <property type="component" value="Unassembled WGS sequence"/>
</dbReference>
<name>A0A438CWS3_VITVI</name>
<evidence type="ECO:0000313" key="1">
    <source>
        <dbReference type="EMBL" id="RVW27631.1"/>
    </source>
</evidence>
<accession>A0A438CWS3</accession>
<evidence type="ECO:0008006" key="3">
    <source>
        <dbReference type="Google" id="ProtNLM"/>
    </source>
</evidence>
<comment type="caution">
    <text evidence="1">The sequence shown here is derived from an EMBL/GenBank/DDBJ whole genome shotgun (WGS) entry which is preliminary data.</text>
</comment>
<organism evidence="1 2">
    <name type="scientific">Vitis vinifera</name>
    <name type="common">Grape</name>
    <dbReference type="NCBI Taxonomy" id="29760"/>
    <lineage>
        <taxon>Eukaryota</taxon>
        <taxon>Viridiplantae</taxon>
        <taxon>Streptophyta</taxon>
        <taxon>Embryophyta</taxon>
        <taxon>Tracheophyta</taxon>
        <taxon>Spermatophyta</taxon>
        <taxon>Magnoliopsida</taxon>
        <taxon>eudicotyledons</taxon>
        <taxon>Gunneridae</taxon>
        <taxon>Pentapetalae</taxon>
        <taxon>rosids</taxon>
        <taxon>Vitales</taxon>
        <taxon>Vitaceae</taxon>
        <taxon>Viteae</taxon>
        <taxon>Vitis</taxon>
    </lineage>
</organism>
<gene>
    <name evidence="1" type="ORF">CK203_099120</name>
</gene>
<reference evidence="1 2" key="1">
    <citation type="journal article" date="2018" name="PLoS Genet.">
        <title>Population sequencing reveals clonal diversity and ancestral inbreeding in the grapevine cultivar Chardonnay.</title>
        <authorList>
            <person name="Roach M.J."/>
            <person name="Johnson D.L."/>
            <person name="Bohlmann J."/>
            <person name="van Vuuren H.J."/>
            <person name="Jones S.J."/>
            <person name="Pretorius I.S."/>
            <person name="Schmidt S.A."/>
            <person name="Borneman A.R."/>
        </authorList>
    </citation>
    <scope>NUCLEOTIDE SEQUENCE [LARGE SCALE GENOMIC DNA]</scope>
    <source>
        <strain evidence="2">cv. Chardonnay</strain>
        <tissue evidence="1">Leaf</tissue>
    </source>
</reference>
<protein>
    <recommendedName>
        <fullName evidence="3">Reverse transcriptase domain-containing protein</fullName>
    </recommendedName>
</protein>
<evidence type="ECO:0000313" key="2">
    <source>
        <dbReference type="Proteomes" id="UP000288805"/>
    </source>
</evidence>
<dbReference type="AlphaFoldDB" id="A0A438CWS3"/>
<sequence length="82" mass="9111">MFRGLRQGDLPSPHLFVLIMAAFSGLIARAEEKGFIRGFKVMGRSGKGVYVSHLLFIDDTFFFARIMGTNWNVGSGLLCVLK</sequence>
<proteinExistence type="predicted"/>
<dbReference type="EMBL" id="QGNW01001946">
    <property type="protein sequence ID" value="RVW27631.1"/>
    <property type="molecule type" value="Genomic_DNA"/>
</dbReference>